<comment type="subcellular location">
    <subcellularLocation>
        <location evidence="1">Membrane</location>
        <topology evidence="1">Multi-pass membrane protein</topology>
    </subcellularLocation>
</comment>
<dbReference type="InterPro" id="IPR000832">
    <property type="entry name" value="GPCR_2_secretin-like"/>
</dbReference>
<dbReference type="InterPro" id="IPR057244">
    <property type="entry name" value="GAIN_B"/>
</dbReference>
<feature type="transmembrane region" description="Helical" evidence="9">
    <location>
        <begin position="746"/>
        <end position="768"/>
    </location>
</feature>
<keyword evidence="7" id="KW-1015">Disulfide bond</keyword>
<dbReference type="InterPro" id="IPR017981">
    <property type="entry name" value="GPCR_2-like_7TM"/>
</dbReference>
<dbReference type="CDD" id="cd15040">
    <property type="entry name" value="7tmB2_Adhesion"/>
    <property type="match status" value="1"/>
</dbReference>
<dbReference type="Gene3D" id="2.60.220.50">
    <property type="match status" value="1"/>
</dbReference>
<gene>
    <name evidence="12" type="ORF">TRIADDRAFT_59341</name>
</gene>
<comment type="similarity">
    <text evidence="2">Belongs to the G-protein coupled receptor 2 family. Adhesion G-protein coupled receptor (ADGR) subfamily.</text>
</comment>
<dbReference type="PANTHER" id="PTHR12011:SF347">
    <property type="entry name" value="FI21270P1-RELATED"/>
    <property type="match status" value="1"/>
</dbReference>
<keyword evidence="13" id="KW-1185">Reference proteome</keyword>
<dbReference type="InParanoid" id="B3S4T7"/>
<dbReference type="InterPro" id="IPR017983">
    <property type="entry name" value="GPCR_2_secretin-like_CS"/>
</dbReference>
<feature type="transmembrane region" description="Helical" evidence="9">
    <location>
        <begin position="671"/>
        <end position="693"/>
    </location>
</feature>
<feature type="transmembrane region" description="Helical" evidence="9">
    <location>
        <begin position="647"/>
        <end position="665"/>
    </location>
</feature>
<dbReference type="RefSeq" id="XP_002115298.1">
    <property type="nucleotide sequence ID" value="XM_002115262.1"/>
</dbReference>
<feature type="transmembrane region" description="Helical" evidence="9">
    <location>
        <begin position="817"/>
        <end position="839"/>
    </location>
</feature>
<feature type="transmembrane region" description="Helical" evidence="9">
    <location>
        <begin position="611"/>
        <end position="635"/>
    </location>
</feature>
<dbReference type="Pfam" id="PF00002">
    <property type="entry name" value="7tm_2"/>
    <property type="match status" value="1"/>
</dbReference>
<dbReference type="InterPro" id="IPR046338">
    <property type="entry name" value="GAIN_dom_sf"/>
</dbReference>
<evidence type="ECO:0000259" key="10">
    <source>
        <dbReference type="PROSITE" id="PS50221"/>
    </source>
</evidence>
<evidence type="ECO:0000313" key="13">
    <source>
        <dbReference type="Proteomes" id="UP000009022"/>
    </source>
</evidence>
<dbReference type="Gene3D" id="1.20.1070.10">
    <property type="entry name" value="Rhodopsin 7-helix transmembrane proteins"/>
    <property type="match status" value="1"/>
</dbReference>
<evidence type="ECO:0008006" key="14">
    <source>
        <dbReference type="Google" id="ProtNLM"/>
    </source>
</evidence>
<evidence type="ECO:0000256" key="6">
    <source>
        <dbReference type="ARBA" id="ARBA00023136"/>
    </source>
</evidence>
<dbReference type="EMBL" id="DS985250">
    <property type="protein sequence ID" value="EDV22143.1"/>
    <property type="molecule type" value="Genomic_DNA"/>
</dbReference>
<dbReference type="SMART" id="SM00303">
    <property type="entry name" value="GPS"/>
    <property type="match status" value="1"/>
</dbReference>
<dbReference type="InterPro" id="IPR000203">
    <property type="entry name" value="GPS"/>
</dbReference>
<keyword evidence="3 9" id="KW-0812">Transmembrane</keyword>
<keyword evidence="6 9" id="KW-0472">Membrane</keyword>
<sequence length="917" mass="101625">MSVESFNVSSELEVQSATDSYRLTDPALISRSQSANSDISDVDISRSIISDMASNSISISSSVFNDLYGTEFDTISDELSSSSDLINDLGRISFTGIARSKFSAEISTQTTMSPIIDPSLSVEDYNSFDITIMPGSENQSGYSLSSSILAVASPSDLYQLPIIIFDTTQTTYILHGPMTFSADDSRYSESRVENTLIESYQASLTNGSTSYANLIHSTSRLDTINLEESLSKSSSLVPGYTISDNSILEYATKESSVTASTIMASSSTNSSESSSSSLPEISTVSFGDYESHLSIKSCLNAYYEYTSLSLSTFLSISNTTNMAFEGNSINGSTVVTIDVMEICKARDEGISQVIEESSSNKKQKLKMNRIISKIEKSDLEIAEILLANNRSSIASLSTNISMVWIRCIHSSNMPGLHFNLSLSKLQESEVSFIIPKEIVKADYNALIAKLPYNRTTGNVHLFIPKVGENKFLNISSLLEVTVMNNSSDVLKIRGPLSINDSTVSKYTYYIKDGLLLSSNIIGEINFLKPIEIIFDFTGQLNDNHDADLICAYWMLNNDTSGEEARWSTEGVVTNRSNRTHIVCETYHLTSFGVLFRVTNITNSSTSVNDHILSTITSLGLSISLAALCATLLMFVCVRALRSVKNWIHANLCVAMICNNAVFLIICSLVRLVLHYSCLATFTWMWVESIYIYRKVVKVFYKKRQRGLYLLLGWGAPVIIVMVTVLVKFDIYFEPYHICWITMKQGLVWSFVGPAIAIICFNFITHILVIKSLISIKAMACKSEFAKIKATVKASIILMPLFGSTWLFGLIYIEDTTIFSYIFVTFNSLQGLLIFLFHCIGDKEVRQEFINAIGGKQQQLQPQARIPRLISQPLIQGLLTIRNVRVKPLSTIPMSSIPNTNEDHSECSGIFAVKMNYL</sequence>
<evidence type="ECO:0000256" key="7">
    <source>
        <dbReference type="ARBA" id="ARBA00023157"/>
    </source>
</evidence>
<feature type="transmembrane region" description="Helical" evidence="9">
    <location>
        <begin position="705"/>
        <end position="726"/>
    </location>
</feature>
<dbReference type="GeneID" id="6756511"/>
<keyword evidence="5 9" id="KW-1133">Transmembrane helix</keyword>
<proteinExistence type="inferred from homology"/>
<dbReference type="PROSITE" id="PS50261">
    <property type="entry name" value="G_PROTEIN_RECEP_F2_4"/>
    <property type="match status" value="1"/>
</dbReference>
<dbReference type="CTD" id="6756511"/>
<dbReference type="STRING" id="10228.B3S4T7"/>
<evidence type="ECO:0000256" key="2">
    <source>
        <dbReference type="ARBA" id="ARBA00007343"/>
    </source>
</evidence>
<dbReference type="GO" id="GO:0005886">
    <property type="term" value="C:plasma membrane"/>
    <property type="evidence" value="ECO:0000318"/>
    <property type="project" value="GO_Central"/>
</dbReference>
<dbReference type="KEGG" id="tad:TRIADDRAFT_59341"/>
<dbReference type="PRINTS" id="PR00249">
    <property type="entry name" value="GPCRSECRETIN"/>
</dbReference>
<dbReference type="PhylomeDB" id="B3S4T7"/>
<evidence type="ECO:0000259" key="11">
    <source>
        <dbReference type="PROSITE" id="PS50261"/>
    </source>
</evidence>
<feature type="transmembrane region" description="Helical" evidence="9">
    <location>
        <begin position="789"/>
        <end position="811"/>
    </location>
</feature>
<reference evidence="12 13" key="1">
    <citation type="journal article" date="2008" name="Nature">
        <title>The Trichoplax genome and the nature of placozoans.</title>
        <authorList>
            <person name="Srivastava M."/>
            <person name="Begovic E."/>
            <person name="Chapman J."/>
            <person name="Putnam N.H."/>
            <person name="Hellsten U."/>
            <person name="Kawashima T."/>
            <person name="Kuo A."/>
            <person name="Mitros T."/>
            <person name="Salamov A."/>
            <person name="Carpenter M.L."/>
            <person name="Signorovitch A.Y."/>
            <person name="Moreno M.A."/>
            <person name="Kamm K."/>
            <person name="Grimwood J."/>
            <person name="Schmutz J."/>
            <person name="Shapiro H."/>
            <person name="Grigoriev I.V."/>
            <person name="Buss L.W."/>
            <person name="Schierwater B."/>
            <person name="Dellaporta S.L."/>
            <person name="Rokhsar D.S."/>
        </authorList>
    </citation>
    <scope>NUCLEOTIDE SEQUENCE [LARGE SCALE GENOMIC DNA]</scope>
    <source>
        <strain evidence="12 13">Grell-BS-1999</strain>
    </source>
</reference>
<dbReference type="PANTHER" id="PTHR12011">
    <property type="entry name" value="ADHESION G-PROTEIN COUPLED RECEPTOR"/>
    <property type="match status" value="1"/>
</dbReference>
<evidence type="ECO:0000256" key="1">
    <source>
        <dbReference type="ARBA" id="ARBA00004141"/>
    </source>
</evidence>
<dbReference type="PROSITE" id="PS50221">
    <property type="entry name" value="GAIN_B"/>
    <property type="match status" value="1"/>
</dbReference>
<dbReference type="FunFam" id="1.20.1070.10:FF:000058">
    <property type="entry name" value="Adhesion G protein-coupled receptor F5"/>
    <property type="match status" value="1"/>
</dbReference>
<accession>B3S4T7</accession>
<dbReference type="GO" id="GO:0004930">
    <property type="term" value="F:G protein-coupled receptor activity"/>
    <property type="evidence" value="ECO:0007669"/>
    <property type="project" value="InterPro"/>
</dbReference>
<dbReference type="GO" id="GO:0007166">
    <property type="term" value="P:cell surface receptor signaling pathway"/>
    <property type="evidence" value="ECO:0007669"/>
    <property type="project" value="InterPro"/>
</dbReference>
<feature type="domain" description="G-protein coupled receptors family 2 profile 2" evidence="11">
    <location>
        <begin position="612"/>
        <end position="841"/>
    </location>
</feature>
<dbReference type="Proteomes" id="UP000009022">
    <property type="component" value="Unassembled WGS sequence"/>
</dbReference>
<dbReference type="eggNOG" id="KOG4193">
    <property type="taxonomic scope" value="Eukaryota"/>
</dbReference>
<dbReference type="HOGENOM" id="CLU_317693_0_0_1"/>
<organism evidence="12 13">
    <name type="scientific">Trichoplax adhaerens</name>
    <name type="common">Trichoplax reptans</name>
    <dbReference type="NCBI Taxonomy" id="10228"/>
    <lineage>
        <taxon>Eukaryota</taxon>
        <taxon>Metazoa</taxon>
        <taxon>Placozoa</taxon>
        <taxon>Uniplacotomia</taxon>
        <taxon>Trichoplacea</taxon>
        <taxon>Trichoplacidae</taxon>
        <taxon>Trichoplax</taxon>
    </lineage>
</organism>
<evidence type="ECO:0000313" key="12">
    <source>
        <dbReference type="EMBL" id="EDV22143.1"/>
    </source>
</evidence>
<evidence type="ECO:0000256" key="3">
    <source>
        <dbReference type="ARBA" id="ARBA00022692"/>
    </source>
</evidence>
<dbReference type="Pfam" id="PF01825">
    <property type="entry name" value="GPS"/>
    <property type="match status" value="1"/>
</dbReference>
<dbReference type="OrthoDB" id="1100386at2759"/>
<evidence type="ECO:0000256" key="5">
    <source>
        <dbReference type="ARBA" id="ARBA00022989"/>
    </source>
</evidence>
<dbReference type="AlphaFoldDB" id="B3S4T7"/>
<keyword evidence="8" id="KW-0325">Glycoprotein</keyword>
<feature type="domain" description="GAIN-B" evidence="10">
    <location>
        <begin position="460"/>
        <end position="601"/>
    </location>
</feature>
<protein>
    <recommendedName>
        <fullName evidence="14">G-protein coupled receptors family 2 profile 2 domain-containing protein</fullName>
    </recommendedName>
</protein>
<keyword evidence="4" id="KW-0732">Signal</keyword>
<evidence type="ECO:0000256" key="9">
    <source>
        <dbReference type="SAM" id="Phobius"/>
    </source>
</evidence>
<evidence type="ECO:0000256" key="4">
    <source>
        <dbReference type="ARBA" id="ARBA00022729"/>
    </source>
</evidence>
<evidence type="ECO:0000256" key="8">
    <source>
        <dbReference type="ARBA" id="ARBA00023180"/>
    </source>
</evidence>
<dbReference type="PROSITE" id="PS00650">
    <property type="entry name" value="G_PROTEIN_RECEP_F2_2"/>
    <property type="match status" value="1"/>
</dbReference>
<name>B3S4T7_TRIAD</name>